<feature type="non-terminal residue" evidence="1">
    <location>
        <position position="1"/>
    </location>
</feature>
<dbReference type="EMBL" id="AABL01001100">
    <property type="protein sequence ID" value="EAA15506.1"/>
    <property type="molecule type" value="Genomic_DNA"/>
</dbReference>
<protein>
    <submittedName>
        <fullName evidence="1">Uncharacterized protein</fullName>
    </submittedName>
</protein>
<dbReference type="Proteomes" id="UP000008553">
    <property type="component" value="Unassembled WGS sequence"/>
</dbReference>
<sequence length="20" mass="2590">LYNLHRKWSMQLNLKKLQFE</sequence>
<comment type="caution">
    <text evidence="1">The sequence shown here is derived from an EMBL/GenBank/DDBJ whole genome shotgun (WGS) entry which is preliminary data.</text>
</comment>
<dbReference type="PaxDb" id="73239-Q7RI85"/>
<accession>Q7RI85</accession>
<gene>
    <name evidence="1" type="ORF">PY03743</name>
</gene>
<reference evidence="1 2" key="1">
    <citation type="journal article" date="2002" name="Nature">
        <title>Genome sequence and comparative analysis of the model rodent malaria parasite Plasmodium yoelii yoelii.</title>
        <authorList>
            <person name="Carlton J.M."/>
            <person name="Angiuoli S.V."/>
            <person name="Suh B.B."/>
            <person name="Kooij T.W."/>
            <person name="Pertea M."/>
            <person name="Silva J.C."/>
            <person name="Ermolaeva M.D."/>
            <person name="Allen J.E."/>
            <person name="Selengut J.D."/>
            <person name="Koo H.L."/>
            <person name="Peterson J.D."/>
            <person name="Pop M."/>
            <person name="Kosack D.S."/>
            <person name="Shumway M.F."/>
            <person name="Bidwell S.L."/>
            <person name="Shallom S.J."/>
            <person name="van Aken S.E."/>
            <person name="Riedmuller S.B."/>
            <person name="Feldblyum T.V."/>
            <person name="Cho J.K."/>
            <person name="Quackenbush J."/>
            <person name="Sedegah M."/>
            <person name="Shoaibi A."/>
            <person name="Cummings L.M."/>
            <person name="Florens L."/>
            <person name="Yates J.R."/>
            <person name="Raine J.D."/>
            <person name="Sinden R.E."/>
            <person name="Harris M.A."/>
            <person name="Cunningham D.A."/>
            <person name="Preiser P.R."/>
            <person name="Bergman L.W."/>
            <person name="Vaidya A.B."/>
            <person name="van Lin L.H."/>
            <person name="Janse C.J."/>
            <person name="Waters A.P."/>
            <person name="Smith H.O."/>
            <person name="White O.R."/>
            <person name="Salzberg S.L."/>
            <person name="Venter J.C."/>
            <person name="Fraser C.M."/>
            <person name="Hoffman S.L."/>
            <person name="Gardner M.J."/>
            <person name="Carucci D.J."/>
        </authorList>
    </citation>
    <scope>NUCLEOTIDE SEQUENCE [LARGE SCALE GENOMIC DNA]</scope>
    <source>
        <strain evidence="1 2">17XNL</strain>
    </source>
</reference>
<evidence type="ECO:0000313" key="1">
    <source>
        <dbReference type="EMBL" id="EAA15506.1"/>
    </source>
</evidence>
<organism evidence="1 2">
    <name type="scientific">Plasmodium yoelii yoelii</name>
    <dbReference type="NCBI Taxonomy" id="73239"/>
    <lineage>
        <taxon>Eukaryota</taxon>
        <taxon>Sar</taxon>
        <taxon>Alveolata</taxon>
        <taxon>Apicomplexa</taxon>
        <taxon>Aconoidasida</taxon>
        <taxon>Haemosporida</taxon>
        <taxon>Plasmodiidae</taxon>
        <taxon>Plasmodium</taxon>
        <taxon>Plasmodium (Vinckeia)</taxon>
    </lineage>
</organism>
<dbReference type="AlphaFoldDB" id="Q7RI85"/>
<name>Q7RI85_PLAYO</name>
<keyword evidence="2" id="KW-1185">Reference proteome</keyword>
<dbReference type="InParanoid" id="Q7RI85"/>
<evidence type="ECO:0000313" key="2">
    <source>
        <dbReference type="Proteomes" id="UP000008553"/>
    </source>
</evidence>
<proteinExistence type="predicted"/>